<organism evidence="2 3">
    <name type="scientific">Agaricus bisporus var. burnettii (strain JB137-S8 / ATCC MYA-4627 / FGSC 10392)</name>
    <name type="common">White button mushroom</name>
    <dbReference type="NCBI Taxonomy" id="597362"/>
    <lineage>
        <taxon>Eukaryota</taxon>
        <taxon>Fungi</taxon>
        <taxon>Dikarya</taxon>
        <taxon>Basidiomycota</taxon>
        <taxon>Agaricomycotina</taxon>
        <taxon>Agaricomycetes</taxon>
        <taxon>Agaricomycetidae</taxon>
        <taxon>Agaricales</taxon>
        <taxon>Agaricineae</taxon>
        <taxon>Agaricaceae</taxon>
        <taxon>Agaricus</taxon>
    </lineage>
</organism>
<dbReference type="AlphaFoldDB" id="K5VQS0"/>
<dbReference type="GeneID" id="18824749"/>
<evidence type="ECO:0000313" key="2">
    <source>
        <dbReference type="EMBL" id="EKM76819.1"/>
    </source>
</evidence>
<dbReference type="HOGENOM" id="CLU_2711468_0_0_1"/>
<feature type="compositionally biased region" description="Low complexity" evidence="1">
    <location>
        <begin position="28"/>
        <end position="52"/>
    </location>
</feature>
<evidence type="ECO:0000313" key="3">
    <source>
        <dbReference type="Proteomes" id="UP000008493"/>
    </source>
</evidence>
<proteinExistence type="predicted"/>
<feature type="compositionally biased region" description="Polar residues" evidence="1">
    <location>
        <begin position="13"/>
        <end position="27"/>
    </location>
</feature>
<feature type="region of interest" description="Disordered" evidence="1">
    <location>
        <begin position="1"/>
        <end position="73"/>
    </location>
</feature>
<dbReference type="RefSeq" id="XP_007332443.1">
    <property type="nucleotide sequence ID" value="XM_007332381.1"/>
</dbReference>
<name>K5VQS0_AGABU</name>
<accession>K5VQS0</accession>
<gene>
    <name evidence="2" type="ORF">AGABI1DRAFT_115499</name>
</gene>
<reference evidence="3" key="1">
    <citation type="journal article" date="2012" name="Proc. Natl. Acad. Sci. U.S.A.">
        <title>Genome sequence of the button mushroom Agaricus bisporus reveals mechanisms governing adaptation to a humic-rich ecological niche.</title>
        <authorList>
            <person name="Morin E."/>
            <person name="Kohler A."/>
            <person name="Baker A.R."/>
            <person name="Foulongne-Oriol M."/>
            <person name="Lombard V."/>
            <person name="Nagy L.G."/>
            <person name="Ohm R.A."/>
            <person name="Patyshakuliyeva A."/>
            <person name="Brun A."/>
            <person name="Aerts A.L."/>
            <person name="Bailey A.M."/>
            <person name="Billette C."/>
            <person name="Coutinho P.M."/>
            <person name="Deakin G."/>
            <person name="Doddapaneni H."/>
            <person name="Floudas D."/>
            <person name="Grimwood J."/>
            <person name="Hilden K."/>
            <person name="Kuees U."/>
            <person name="LaButti K.M."/>
            <person name="Lapidus A."/>
            <person name="Lindquist E.A."/>
            <person name="Lucas S.M."/>
            <person name="Murat C."/>
            <person name="Riley R.W."/>
            <person name="Salamov A.A."/>
            <person name="Schmutz J."/>
            <person name="Subramanian V."/>
            <person name="Woesten H.A.B."/>
            <person name="Xu J."/>
            <person name="Eastwood D.C."/>
            <person name="Foster G.D."/>
            <person name="Sonnenberg A.S."/>
            <person name="Cullen D."/>
            <person name="de Vries R.P."/>
            <person name="Lundell T."/>
            <person name="Hibbett D.S."/>
            <person name="Henrissat B."/>
            <person name="Burton K.S."/>
            <person name="Kerrigan R.W."/>
            <person name="Challen M.P."/>
            <person name="Grigoriev I.V."/>
            <person name="Martin F."/>
        </authorList>
    </citation>
    <scope>NUCLEOTIDE SEQUENCE [LARGE SCALE GENOMIC DNA]</scope>
    <source>
        <strain evidence="3">JB137-S8 / ATCC MYA-4627 / FGSC 10392</strain>
    </source>
</reference>
<feature type="non-terminal residue" evidence="2">
    <location>
        <position position="73"/>
    </location>
</feature>
<dbReference type="Proteomes" id="UP000008493">
    <property type="component" value="Unassembled WGS sequence"/>
</dbReference>
<protein>
    <submittedName>
        <fullName evidence="2">Uncharacterized protein</fullName>
    </submittedName>
</protein>
<evidence type="ECO:0000256" key="1">
    <source>
        <dbReference type="SAM" id="MobiDB-lite"/>
    </source>
</evidence>
<sequence length="73" mass="6824">MSDGSNAAGPSMMRNSSTVTGFGTANEASTAISPSAAAPATSVDSSTTGVSTLGRESGVATVPANLGSGDASS</sequence>
<dbReference type="KEGG" id="abp:AGABI1DRAFT115499"/>
<keyword evidence="3" id="KW-1185">Reference proteome</keyword>
<dbReference type="InParanoid" id="K5VQS0"/>
<dbReference type="EMBL" id="JH971399">
    <property type="protein sequence ID" value="EKM76819.1"/>
    <property type="molecule type" value="Genomic_DNA"/>
</dbReference>